<comment type="subcellular location">
    <subcellularLocation>
        <location evidence="1">Membrane</location>
        <topology evidence="1">Multi-pass membrane protein</topology>
    </subcellularLocation>
</comment>
<comment type="similarity">
    <text evidence="2">Belongs to the monovalent cation:proton antiporter 1 (CPA1) transporter (TC 2.A.36) family.</text>
</comment>
<evidence type="ECO:0000259" key="7">
    <source>
        <dbReference type="Pfam" id="PF00999"/>
    </source>
</evidence>
<dbReference type="Gene3D" id="1.20.1530.20">
    <property type="match status" value="1"/>
</dbReference>
<dbReference type="PANTHER" id="PTHR31102:SF1">
    <property type="entry name" value="CATION_H+ EXCHANGER DOMAIN-CONTAINING PROTEIN"/>
    <property type="match status" value="1"/>
</dbReference>
<dbReference type="Proteomes" id="UP000502823">
    <property type="component" value="Unassembled WGS sequence"/>
</dbReference>
<protein>
    <recommendedName>
        <fullName evidence="7">Cation/H+ exchanger transmembrane domain-containing protein</fullName>
    </recommendedName>
</protein>
<feature type="transmembrane region" description="Helical" evidence="6">
    <location>
        <begin position="377"/>
        <end position="398"/>
    </location>
</feature>
<evidence type="ECO:0000256" key="6">
    <source>
        <dbReference type="SAM" id="Phobius"/>
    </source>
</evidence>
<dbReference type="InterPro" id="IPR006153">
    <property type="entry name" value="Cation/H_exchanger_TM"/>
</dbReference>
<dbReference type="InParanoid" id="A0A6L2Q5C6"/>
<sequence>MSPGKFQHNLSDGSTTYKQKSLSALEWIGQKLAPTSLCPQFSLPLQVATIILMLLLFWGVTFTVLQDAVLPQSKLFALATLFILAYLAGWLVSLIHLPPLLGMLVTGILLRNSGFFYMTDNYVTAVSILRLVAMVVILIKAGLGLDAAALRRLSFVVVKLAFIPCLVEAATDAVAAYLVLGFPWLWGALLGFVLAAVSPAVVVPSLLGLQEKGYGEDKGISTLVIAASSIDDIAAISGFGMVVGLIFSKGDDLMQQLVHGPIEVVVGLSFGIGWGILLMYIPHKDDLWMVGERAFLIGGGGLLAVLGSSLVGYSGAGPLGCIVAAFVASYGWKLQGWSSSFNPVADIYSMIWKLFQPVLFGLIGTEIDLSQLNADTVLYGLCVLAVGLMLRLLASCLATMGGTLNLREMLFVAIAWLPKATVQAALGPVALDFARKEDPADAKKLELASQVLTIAVLSILITAPFGAVGIHIAGPRLLGRVRTQESATTSSHI</sequence>
<dbReference type="PANTHER" id="PTHR31102">
    <property type="match status" value="1"/>
</dbReference>
<evidence type="ECO:0000313" key="8">
    <source>
        <dbReference type="EMBL" id="GFG39584.1"/>
    </source>
</evidence>
<dbReference type="Pfam" id="PF00999">
    <property type="entry name" value="Na_H_Exchanger"/>
    <property type="match status" value="1"/>
</dbReference>
<evidence type="ECO:0000256" key="4">
    <source>
        <dbReference type="ARBA" id="ARBA00022989"/>
    </source>
</evidence>
<dbReference type="AlphaFoldDB" id="A0A6L2Q5C6"/>
<dbReference type="GO" id="GO:0015297">
    <property type="term" value="F:antiporter activity"/>
    <property type="evidence" value="ECO:0007669"/>
    <property type="project" value="InterPro"/>
</dbReference>
<organism evidence="8 9">
    <name type="scientific">Coptotermes formosanus</name>
    <name type="common">Formosan subterranean termite</name>
    <dbReference type="NCBI Taxonomy" id="36987"/>
    <lineage>
        <taxon>Eukaryota</taxon>
        <taxon>Metazoa</taxon>
        <taxon>Ecdysozoa</taxon>
        <taxon>Arthropoda</taxon>
        <taxon>Hexapoda</taxon>
        <taxon>Insecta</taxon>
        <taxon>Pterygota</taxon>
        <taxon>Neoptera</taxon>
        <taxon>Polyneoptera</taxon>
        <taxon>Dictyoptera</taxon>
        <taxon>Blattodea</taxon>
        <taxon>Blattoidea</taxon>
        <taxon>Termitoidae</taxon>
        <taxon>Rhinotermitidae</taxon>
        <taxon>Coptotermes</taxon>
    </lineage>
</organism>
<feature type="domain" description="Cation/H+ exchanger transmembrane" evidence="7">
    <location>
        <begin position="83"/>
        <end position="464"/>
    </location>
</feature>
<proteinExistence type="inferred from homology"/>
<dbReference type="GO" id="GO:1902600">
    <property type="term" value="P:proton transmembrane transport"/>
    <property type="evidence" value="ECO:0007669"/>
    <property type="project" value="InterPro"/>
</dbReference>
<keyword evidence="9" id="KW-1185">Reference proteome</keyword>
<dbReference type="InterPro" id="IPR051843">
    <property type="entry name" value="CPA1_transporter"/>
</dbReference>
<dbReference type="EMBL" id="BLKM01000907">
    <property type="protein sequence ID" value="GFG39584.1"/>
    <property type="molecule type" value="Genomic_DNA"/>
</dbReference>
<feature type="transmembrane region" description="Helical" evidence="6">
    <location>
        <begin position="122"/>
        <end position="143"/>
    </location>
</feature>
<dbReference type="InterPro" id="IPR038770">
    <property type="entry name" value="Na+/solute_symporter_sf"/>
</dbReference>
<feature type="transmembrane region" description="Helical" evidence="6">
    <location>
        <begin position="184"/>
        <end position="209"/>
    </location>
</feature>
<keyword evidence="3 6" id="KW-0812">Transmembrane</keyword>
<feature type="transmembrane region" description="Helical" evidence="6">
    <location>
        <begin position="293"/>
        <end position="310"/>
    </location>
</feature>
<feature type="transmembrane region" description="Helical" evidence="6">
    <location>
        <begin position="259"/>
        <end position="281"/>
    </location>
</feature>
<feature type="transmembrane region" description="Helical" evidence="6">
    <location>
        <begin position="221"/>
        <end position="247"/>
    </location>
</feature>
<evidence type="ECO:0000256" key="3">
    <source>
        <dbReference type="ARBA" id="ARBA00022692"/>
    </source>
</evidence>
<feature type="transmembrane region" description="Helical" evidence="6">
    <location>
        <begin position="451"/>
        <end position="473"/>
    </location>
</feature>
<feature type="transmembrane region" description="Helical" evidence="6">
    <location>
        <begin position="155"/>
        <end position="178"/>
    </location>
</feature>
<dbReference type="OrthoDB" id="423807at2759"/>
<name>A0A6L2Q5C6_COPFO</name>
<comment type="caution">
    <text evidence="8">The sequence shown here is derived from an EMBL/GenBank/DDBJ whole genome shotgun (WGS) entry which is preliminary data.</text>
</comment>
<keyword evidence="5 6" id="KW-0472">Membrane</keyword>
<feature type="transmembrane region" description="Helical" evidence="6">
    <location>
        <begin position="77"/>
        <end position="110"/>
    </location>
</feature>
<evidence type="ECO:0000256" key="5">
    <source>
        <dbReference type="ARBA" id="ARBA00023136"/>
    </source>
</evidence>
<accession>A0A6L2Q5C6</accession>
<evidence type="ECO:0000313" key="9">
    <source>
        <dbReference type="Proteomes" id="UP000502823"/>
    </source>
</evidence>
<evidence type="ECO:0000256" key="2">
    <source>
        <dbReference type="ARBA" id="ARBA00007367"/>
    </source>
</evidence>
<reference evidence="9" key="1">
    <citation type="submission" date="2020-01" db="EMBL/GenBank/DDBJ databases">
        <title>Draft genome sequence of the Termite Coptotermes fromosanus.</title>
        <authorList>
            <person name="Itakura S."/>
            <person name="Yosikawa Y."/>
            <person name="Umezawa K."/>
        </authorList>
    </citation>
    <scope>NUCLEOTIDE SEQUENCE [LARGE SCALE GENOMIC DNA]</scope>
</reference>
<gene>
    <name evidence="8" type="ORF">Cfor_01014</name>
</gene>
<feature type="transmembrane region" description="Helical" evidence="6">
    <location>
        <begin position="410"/>
        <end position="431"/>
    </location>
</feature>
<feature type="transmembrane region" description="Helical" evidence="6">
    <location>
        <begin position="43"/>
        <end position="65"/>
    </location>
</feature>
<feature type="transmembrane region" description="Helical" evidence="6">
    <location>
        <begin position="344"/>
        <end position="365"/>
    </location>
</feature>
<dbReference type="GO" id="GO:0016020">
    <property type="term" value="C:membrane"/>
    <property type="evidence" value="ECO:0007669"/>
    <property type="project" value="UniProtKB-SubCell"/>
</dbReference>
<evidence type="ECO:0000256" key="1">
    <source>
        <dbReference type="ARBA" id="ARBA00004141"/>
    </source>
</evidence>
<keyword evidence="4 6" id="KW-1133">Transmembrane helix</keyword>